<dbReference type="Proteomes" id="UP000298030">
    <property type="component" value="Unassembled WGS sequence"/>
</dbReference>
<accession>A0A4Y7TX58</accession>
<evidence type="ECO:0000313" key="2">
    <source>
        <dbReference type="Proteomes" id="UP000298030"/>
    </source>
</evidence>
<organism evidence="1 2">
    <name type="scientific">Coprinellus micaceus</name>
    <name type="common">Glistening ink-cap mushroom</name>
    <name type="synonym">Coprinus micaceus</name>
    <dbReference type="NCBI Taxonomy" id="71717"/>
    <lineage>
        <taxon>Eukaryota</taxon>
        <taxon>Fungi</taxon>
        <taxon>Dikarya</taxon>
        <taxon>Basidiomycota</taxon>
        <taxon>Agaricomycotina</taxon>
        <taxon>Agaricomycetes</taxon>
        <taxon>Agaricomycetidae</taxon>
        <taxon>Agaricales</taxon>
        <taxon>Agaricineae</taxon>
        <taxon>Psathyrellaceae</taxon>
        <taxon>Coprinellus</taxon>
    </lineage>
</organism>
<dbReference type="EMBL" id="QPFP01000002">
    <property type="protein sequence ID" value="TEB38763.1"/>
    <property type="molecule type" value="Genomic_DNA"/>
</dbReference>
<comment type="caution">
    <text evidence="1">The sequence shown here is derived from an EMBL/GenBank/DDBJ whole genome shotgun (WGS) entry which is preliminary data.</text>
</comment>
<dbReference type="AlphaFoldDB" id="A0A4Y7TX58"/>
<gene>
    <name evidence="1" type="ORF">FA13DRAFT_1724697</name>
</gene>
<name>A0A4Y7TX58_COPMI</name>
<evidence type="ECO:0000313" key="1">
    <source>
        <dbReference type="EMBL" id="TEB38763.1"/>
    </source>
</evidence>
<sequence>MIIPAPAPPSPLPWPLPKLRLQIDDLEHEGADVFLDNVNPKEALAIAVGASYRWLYTADNPPPKSVHLSPWLSSSFWRLTDMSVSSNPHAFNTTIPCRRALVRHRTCWFITGATPFRPYPVSLHVLLAPDGSTLHSTYPMLLPLPPLVLG</sequence>
<reference evidence="1 2" key="1">
    <citation type="journal article" date="2019" name="Nat. Ecol. Evol.">
        <title>Megaphylogeny resolves global patterns of mushroom evolution.</title>
        <authorList>
            <person name="Varga T."/>
            <person name="Krizsan K."/>
            <person name="Foldi C."/>
            <person name="Dima B."/>
            <person name="Sanchez-Garcia M."/>
            <person name="Sanchez-Ramirez S."/>
            <person name="Szollosi G.J."/>
            <person name="Szarkandi J.G."/>
            <person name="Papp V."/>
            <person name="Albert L."/>
            <person name="Andreopoulos W."/>
            <person name="Angelini C."/>
            <person name="Antonin V."/>
            <person name="Barry K.W."/>
            <person name="Bougher N.L."/>
            <person name="Buchanan P."/>
            <person name="Buyck B."/>
            <person name="Bense V."/>
            <person name="Catcheside P."/>
            <person name="Chovatia M."/>
            <person name="Cooper J."/>
            <person name="Damon W."/>
            <person name="Desjardin D."/>
            <person name="Finy P."/>
            <person name="Geml J."/>
            <person name="Haridas S."/>
            <person name="Hughes K."/>
            <person name="Justo A."/>
            <person name="Karasinski D."/>
            <person name="Kautmanova I."/>
            <person name="Kiss B."/>
            <person name="Kocsube S."/>
            <person name="Kotiranta H."/>
            <person name="LaButti K.M."/>
            <person name="Lechner B.E."/>
            <person name="Liimatainen K."/>
            <person name="Lipzen A."/>
            <person name="Lukacs Z."/>
            <person name="Mihaltcheva S."/>
            <person name="Morgado L.N."/>
            <person name="Niskanen T."/>
            <person name="Noordeloos M.E."/>
            <person name="Ohm R.A."/>
            <person name="Ortiz-Santana B."/>
            <person name="Ovrebo C."/>
            <person name="Racz N."/>
            <person name="Riley R."/>
            <person name="Savchenko A."/>
            <person name="Shiryaev A."/>
            <person name="Soop K."/>
            <person name="Spirin V."/>
            <person name="Szebenyi C."/>
            <person name="Tomsovsky M."/>
            <person name="Tulloss R.E."/>
            <person name="Uehling J."/>
            <person name="Grigoriev I.V."/>
            <person name="Vagvolgyi C."/>
            <person name="Papp T."/>
            <person name="Martin F.M."/>
            <person name="Miettinen O."/>
            <person name="Hibbett D.S."/>
            <person name="Nagy L.G."/>
        </authorList>
    </citation>
    <scope>NUCLEOTIDE SEQUENCE [LARGE SCALE GENOMIC DNA]</scope>
    <source>
        <strain evidence="1 2">FP101781</strain>
    </source>
</reference>
<protein>
    <submittedName>
        <fullName evidence="1">Uncharacterized protein</fullName>
    </submittedName>
</protein>
<dbReference type="STRING" id="71717.A0A4Y7TX58"/>
<proteinExistence type="predicted"/>
<keyword evidence="2" id="KW-1185">Reference proteome</keyword>